<reference evidence="4" key="1">
    <citation type="submission" date="2018-05" db="EMBL/GenBank/DDBJ databases">
        <title>Luteimonas pekinense sp. nov., isolated from human Meibomian gland secretions, Beijing, China.</title>
        <authorList>
            <person name="Wen T."/>
            <person name="Bai H."/>
            <person name="Lv H."/>
        </authorList>
    </citation>
    <scope>NUCLEOTIDE SEQUENCE [LARGE SCALE GENOMIC DNA]</scope>
    <source>
        <strain evidence="4">83-4</strain>
    </source>
</reference>
<dbReference type="Gene3D" id="1.10.287.110">
    <property type="entry name" value="DnaJ domain"/>
    <property type="match status" value="1"/>
</dbReference>
<keyword evidence="1" id="KW-0143">Chaperone</keyword>
<dbReference type="AlphaFoldDB" id="A0A344J6T7"/>
<dbReference type="RefSeq" id="WP_112926960.1">
    <property type="nucleotide sequence ID" value="NZ_CP029556.1"/>
</dbReference>
<evidence type="ECO:0000256" key="1">
    <source>
        <dbReference type="ARBA" id="ARBA00023186"/>
    </source>
</evidence>
<sequence>MERWYGKLLGAIAGILLLRGNPLLGLAIGVLVGHAFDADWFGLGARQQPYRVFGLTREASDAEIELAYRRLISQYHPDRYADAAPELRAQAEKKAREINTAYDRIQILRKKRR</sequence>
<proteinExistence type="predicted"/>
<dbReference type="InterPro" id="IPR036869">
    <property type="entry name" value="J_dom_sf"/>
</dbReference>
<dbReference type="InterPro" id="IPR001623">
    <property type="entry name" value="DnaJ_domain"/>
</dbReference>
<dbReference type="InterPro" id="IPR050817">
    <property type="entry name" value="DjlA_DnaK_co-chaperone"/>
</dbReference>
<evidence type="ECO:0000313" key="4">
    <source>
        <dbReference type="Proteomes" id="UP000251842"/>
    </source>
</evidence>
<protein>
    <recommendedName>
        <fullName evidence="2">J domain-containing protein</fullName>
    </recommendedName>
</protein>
<gene>
    <name evidence="3" type="ORF">DCD74_08640</name>
</gene>
<feature type="domain" description="J" evidence="2">
    <location>
        <begin position="48"/>
        <end position="113"/>
    </location>
</feature>
<organism evidence="3 4">
    <name type="scientific">Solilutibacter oculi</name>
    <dbReference type="NCBI Taxonomy" id="2698682"/>
    <lineage>
        <taxon>Bacteria</taxon>
        <taxon>Pseudomonadati</taxon>
        <taxon>Pseudomonadota</taxon>
        <taxon>Gammaproteobacteria</taxon>
        <taxon>Lysobacterales</taxon>
        <taxon>Lysobacteraceae</taxon>
        <taxon>Solilutibacter</taxon>
    </lineage>
</organism>
<keyword evidence="4" id="KW-1185">Reference proteome</keyword>
<dbReference type="OrthoDB" id="9782583at2"/>
<dbReference type="EMBL" id="CP029556">
    <property type="protein sequence ID" value="AXA84747.1"/>
    <property type="molecule type" value="Genomic_DNA"/>
</dbReference>
<dbReference type="SUPFAM" id="SSF46565">
    <property type="entry name" value="Chaperone J-domain"/>
    <property type="match status" value="1"/>
</dbReference>
<dbReference type="SMART" id="SM00271">
    <property type="entry name" value="DnaJ"/>
    <property type="match status" value="1"/>
</dbReference>
<evidence type="ECO:0000259" key="2">
    <source>
        <dbReference type="PROSITE" id="PS50076"/>
    </source>
</evidence>
<dbReference type="PROSITE" id="PS50076">
    <property type="entry name" value="DNAJ_2"/>
    <property type="match status" value="1"/>
</dbReference>
<dbReference type="CDD" id="cd06257">
    <property type="entry name" value="DnaJ"/>
    <property type="match status" value="1"/>
</dbReference>
<dbReference type="KEGG" id="lue:DCD74_08640"/>
<dbReference type="PANTHER" id="PTHR24074">
    <property type="entry name" value="CO-CHAPERONE PROTEIN DJLA"/>
    <property type="match status" value="1"/>
</dbReference>
<dbReference type="PRINTS" id="PR00625">
    <property type="entry name" value="JDOMAIN"/>
</dbReference>
<name>A0A344J6T7_9GAMM</name>
<evidence type="ECO:0000313" key="3">
    <source>
        <dbReference type="EMBL" id="AXA84747.1"/>
    </source>
</evidence>
<dbReference type="Proteomes" id="UP000251842">
    <property type="component" value="Chromosome"/>
</dbReference>
<accession>A0A344J6T7</accession>
<dbReference type="Pfam" id="PF00226">
    <property type="entry name" value="DnaJ"/>
    <property type="match status" value="1"/>
</dbReference>